<feature type="region of interest" description="Disordered" evidence="1">
    <location>
        <begin position="50"/>
        <end position="139"/>
    </location>
</feature>
<keyword evidence="2" id="KW-0812">Transmembrane</keyword>
<keyword evidence="5" id="KW-1185">Reference proteome</keyword>
<dbReference type="AlphaFoldDB" id="A0AAD7C0Z9"/>
<evidence type="ECO:0000256" key="3">
    <source>
        <dbReference type="SAM" id="SignalP"/>
    </source>
</evidence>
<name>A0AAD7C0Z9_9AGAR</name>
<sequence length="162" mass="15578">MKLSLFSAATAMVLAQSVAGATLSSIEAPSSVTRPGPSFTLESSFLSSVSQSTSTPFSPSSTDSRLGSSSAFISSSTTPILSSSSGLPSSSSPLGSAKPPVGPSSLSGVSNSGSLGPSPSSPSASAPSSSTTKTNGAQPFGVGVQATSVVLGVGALALVFVM</sequence>
<feature type="chain" id="PRO_5041931180" evidence="3">
    <location>
        <begin position="21"/>
        <end position="162"/>
    </location>
</feature>
<evidence type="ECO:0000256" key="1">
    <source>
        <dbReference type="SAM" id="MobiDB-lite"/>
    </source>
</evidence>
<keyword evidence="2" id="KW-0472">Membrane</keyword>
<feature type="compositionally biased region" description="Low complexity" evidence="1">
    <location>
        <begin position="50"/>
        <end position="96"/>
    </location>
</feature>
<keyword evidence="3" id="KW-0732">Signal</keyword>
<feature type="transmembrane region" description="Helical" evidence="2">
    <location>
        <begin position="140"/>
        <end position="161"/>
    </location>
</feature>
<gene>
    <name evidence="4" type="ORF">FB45DRAFT_906715</name>
</gene>
<keyword evidence="2" id="KW-1133">Transmembrane helix</keyword>
<comment type="caution">
    <text evidence="4">The sequence shown here is derived from an EMBL/GenBank/DDBJ whole genome shotgun (WGS) entry which is preliminary data.</text>
</comment>
<proteinExistence type="predicted"/>
<dbReference type="Proteomes" id="UP001221142">
    <property type="component" value="Unassembled WGS sequence"/>
</dbReference>
<evidence type="ECO:0000313" key="5">
    <source>
        <dbReference type="Proteomes" id="UP001221142"/>
    </source>
</evidence>
<feature type="signal peptide" evidence="3">
    <location>
        <begin position="1"/>
        <end position="20"/>
    </location>
</feature>
<organism evidence="4 5">
    <name type="scientific">Roridomyces roridus</name>
    <dbReference type="NCBI Taxonomy" id="1738132"/>
    <lineage>
        <taxon>Eukaryota</taxon>
        <taxon>Fungi</taxon>
        <taxon>Dikarya</taxon>
        <taxon>Basidiomycota</taxon>
        <taxon>Agaricomycotina</taxon>
        <taxon>Agaricomycetes</taxon>
        <taxon>Agaricomycetidae</taxon>
        <taxon>Agaricales</taxon>
        <taxon>Marasmiineae</taxon>
        <taxon>Mycenaceae</taxon>
        <taxon>Roridomyces</taxon>
    </lineage>
</organism>
<feature type="compositionally biased region" description="Low complexity" evidence="1">
    <location>
        <begin position="103"/>
        <end position="130"/>
    </location>
</feature>
<protein>
    <submittedName>
        <fullName evidence="4">Uncharacterized protein</fullName>
    </submittedName>
</protein>
<reference evidence="4" key="1">
    <citation type="submission" date="2023-03" db="EMBL/GenBank/DDBJ databases">
        <title>Massive genome expansion in bonnet fungi (Mycena s.s.) driven by repeated elements and novel gene families across ecological guilds.</title>
        <authorList>
            <consortium name="Lawrence Berkeley National Laboratory"/>
            <person name="Harder C.B."/>
            <person name="Miyauchi S."/>
            <person name="Viragh M."/>
            <person name="Kuo A."/>
            <person name="Thoen E."/>
            <person name="Andreopoulos B."/>
            <person name="Lu D."/>
            <person name="Skrede I."/>
            <person name="Drula E."/>
            <person name="Henrissat B."/>
            <person name="Morin E."/>
            <person name="Kohler A."/>
            <person name="Barry K."/>
            <person name="LaButti K."/>
            <person name="Morin E."/>
            <person name="Salamov A."/>
            <person name="Lipzen A."/>
            <person name="Mereny Z."/>
            <person name="Hegedus B."/>
            <person name="Baldrian P."/>
            <person name="Stursova M."/>
            <person name="Weitz H."/>
            <person name="Taylor A."/>
            <person name="Grigoriev I.V."/>
            <person name="Nagy L.G."/>
            <person name="Martin F."/>
            <person name="Kauserud H."/>
        </authorList>
    </citation>
    <scope>NUCLEOTIDE SEQUENCE</scope>
    <source>
        <strain evidence="4">9284</strain>
    </source>
</reference>
<evidence type="ECO:0000313" key="4">
    <source>
        <dbReference type="EMBL" id="KAJ7636499.1"/>
    </source>
</evidence>
<evidence type="ECO:0000256" key="2">
    <source>
        <dbReference type="SAM" id="Phobius"/>
    </source>
</evidence>
<accession>A0AAD7C0Z9</accession>
<dbReference type="EMBL" id="JARKIF010000006">
    <property type="protein sequence ID" value="KAJ7636499.1"/>
    <property type="molecule type" value="Genomic_DNA"/>
</dbReference>